<dbReference type="InterPro" id="IPR027417">
    <property type="entry name" value="P-loop_NTPase"/>
</dbReference>
<reference evidence="3 4" key="1">
    <citation type="submission" date="2022-06" db="EMBL/GenBank/DDBJ databases">
        <title>Genomic Encyclopedia of Archaeal and Bacterial Type Strains, Phase II (KMG-II): from individual species to whole genera.</title>
        <authorList>
            <person name="Goeker M."/>
        </authorList>
    </citation>
    <scope>NUCLEOTIDE SEQUENCE [LARGE SCALE GENOMIC DNA]</scope>
    <source>
        <strain evidence="3 4">DSM 44255</strain>
    </source>
</reference>
<dbReference type="InterPro" id="IPR053137">
    <property type="entry name" value="NLR-like"/>
</dbReference>
<comment type="caution">
    <text evidence="3">The sequence shown here is derived from an EMBL/GenBank/DDBJ whole genome shotgun (WGS) entry which is preliminary data.</text>
</comment>
<feature type="transmembrane region" description="Helical" evidence="1">
    <location>
        <begin position="40"/>
        <end position="62"/>
    </location>
</feature>
<dbReference type="PRINTS" id="PR00364">
    <property type="entry name" value="DISEASERSIST"/>
</dbReference>
<evidence type="ECO:0000256" key="1">
    <source>
        <dbReference type="SAM" id="Phobius"/>
    </source>
</evidence>
<dbReference type="Pfam" id="PF13424">
    <property type="entry name" value="TPR_12"/>
    <property type="match status" value="2"/>
</dbReference>
<dbReference type="NCBIfam" id="NF040586">
    <property type="entry name" value="FxSxx_TPR"/>
    <property type="match status" value="1"/>
</dbReference>
<dbReference type="SUPFAM" id="SSF52540">
    <property type="entry name" value="P-loop containing nucleoside triphosphate hydrolases"/>
    <property type="match status" value="1"/>
</dbReference>
<keyword evidence="1" id="KW-0812">Transmembrane</keyword>
<keyword evidence="4" id="KW-1185">Reference proteome</keyword>
<feature type="domain" description="ORC1/DEAH AAA+ ATPase" evidence="2">
    <location>
        <begin position="105"/>
        <end position="223"/>
    </location>
</feature>
<name>A0ABT1IID7_9PSEU</name>
<dbReference type="SMART" id="SM00028">
    <property type="entry name" value="TPR"/>
    <property type="match status" value="5"/>
</dbReference>
<evidence type="ECO:0000313" key="3">
    <source>
        <dbReference type="EMBL" id="MCP2272422.1"/>
    </source>
</evidence>
<evidence type="ECO:0000313" key="4">
    <source>
        <dbReference type="Proteomes" id="UP001205185"/>
    </source>
</evidence>
<dbReference type="RefSeq" id="WP_253889337.1">
    <property type="nucleotide sequence ID" value="NZ_BAAAVB010000001.1"/>
</dbReference>
<accession>A0ABT1IID7</accession>
<evidence type="ECO:0000259" key="2">
    <source>
        <dbReference type="Pfam" id="PF13401"/>
    </source>
</evidence>
<dbReference type="SUPFAM" id="SSF48452">
    <property type="entry name" value="TPR-like"/>
    <property type="match status" value="2"/>
</dbReference>
<dbReference type="InterPro" id="IPR011990">
    <property type="entry name" value="TPR-like_helical_dom_sf"/>
</dbReference>
<dbReference type="InterPro" id="IPR049945">
    <property type="entry name" value="AAA_22"/>
</dbReference>
<gene>
    <name evidence="3" type="ORF">LV75_004948</name>
</gene>
<dbReference type="Gene3D" id="3.40.50.300">
    <property type="entry name" value="P-loop containing nucleotide triphosphate hydrolases"/>
    <property type="match status" value="1"/>
</dbReference>
<keyword evidence="1" id="KW-0472">Membrane</keyword>
<dbReference type="InterPro" id="IPR019734">
    <property type="entry name" value="TPR_rpt"/>
</dbReference>
<dbReference type="PANTHER" id="PTHR46082:SF6">
    <property type="entry name" value="AAA+ ATPASE DOMAIN-CONTAINING PROTEIN-RELATED"/>
    <property type="match status" value="1"/>
</dbReference>
<dbReference type="Gene3D" id="1.25.40.10">
    <property type="entry name" value="Tetratricopeptide repeat domain"/>
    <property type="match status" value="2"/>
</dbReference>
<sequence>MRRHILVPLLTVAAGVVLALAAAVTNYATENAPEFFKDPWRVGLSLAVLVLVAVLIELMILWPRQADSVELAPGPAAPRSLRPPSVGAVVLRGRESELARAGAKTGLVVICGPGGMGKTTLAAAVAAERSGQTVFWIRWQDPETLTALMIEVACTLGLPTASVDAAQKSGASIPDLVWRHLASVRRWTLVLDNIDDPTAVSPAEPLSTYRSWIRPSDTGLVLVTSRDRSPETWGRDADLVDLSPLSPPQGGRILCDLAPQAGPVEDAEALSARLGGLPLALHAAGTALASPTARLRTFAALTDKSAAVLPPRPDASDRETARKLVGYTWELSLDDITDEGHPLARPLLRALSLLAEAPIPIALITPALLSEGTQPEVDAALAQLHRYGLIDTRTDPTPAVVLHPLVRETNQLLDNSLQPTVDAALMNFTTTTAAEGRPGWPTLHLLAPHLIALTALDDVETFTDARDVLTVAASELSTAGNAATTAALRQRILQTDLAHLGDSHTQALTSQSNFANALGALGRYSEAINLHRVTLDARRRILGADHADTLASQNNLAKSLQNLGQHNEAAELHRATLETRRRILGDNDLRTLNSQNNLAAALVNLEQHNEATELHHITLEARRRILGEDHPDTLASQNNCANALSSLGRHHEAIDLHRSTLEKRHRILGGDHPQTLISQNNLAITLDILGHHSEAAELHRTALEARCRTLGEDHPDTLVSQHNLAIAERAARRWWWRR</sequence>
<keyword evidence="1" id="KW-1133">Transmembrane helix</keyword>
<dbReference type="Pfam" id="PF13374">
    <property type="entry name" value="TPR_10"/>
    <property type="match status" value="1"/>
</dbReference>
<dbReference type="EMBL" id="JAMTCO010000012">
    <property type="protein sequence ID" value="MCP2272422.1"/>
    <property type="molecule type" value="Genomic_DNA"/>
</dbReference>
<dbReference type="Pfam" id="PF13401">
    <property type="entry name" value="AAA_22"/>
    <property type="match status" value="1"/>
</dbReference>
<organism evidence="3 4">
    <name type="scientific">Actinokineospora diospyrosa</name>
    <dbReference type="NCBI Taxonomy" id="103728"/>
    <lineage>
        <taxon>Bacteria</taxon>
        <taxon>Bacillati</taxon>
        <taxon>Actinomycetota</taxon>
        <taxon>Actinomycetes</taxon>
        <taxon>Pseudonocardiales</taxon>
        <taxon>Pseudonocardiaceae</taxon>
        <taxon>Actinokineospora</taxon>
    </lineage>
</organism>
<proteinExistence type="predicted"/>
<protein>
    <submittedName>
        <fullName evidence="3">Tetratricopeptide (TPR) repeat</fullName>
    </submittedName>
</protein>
<dbReference type="Proteomes" id="UP001205185">
    <property type="component" value="Unassembled WGS sequence"/>
</dbReference>
<dbReference type="PANTHER" id="PTHR46082">
    <property type="entry name" value="ATP/GTP-BINDING PROTEIN-RELATED"/>
    <property type="match status" value="1"/>
</dbReference>